<dbReference type="Proteomes" id="UP000509761">
    <property type="component" value="Chromosome"/>
</dbReference>
<dbReference type="AlphaFoldDB" id="A0AAP9T0V1"/>
<proteinExistence type="predicted"/>
<name>A0AAP9T0V1_9GAMM</name>
<accession>A0AAP9T0V1</accession>
<organism evidence="1 2">
    <name type="scientific">Vreelandella titanicae</name>
    <dbReference type="NCBI Taxonomy" id="664683"/>
    <lineage>
        <taxon>Bacteria</taxon>
        <taxon>Pseudomonadati</taxon>
        <taxon>Pseudomonadota</taxon>
        <taxon>Gammaproteobacteria</taxon>
        <taxon>Oceanospirillales</taxon>
        <taxon>Halomonadaceae</taxon>
        <taxon>Vreelandella</taxon>
    </lineage>
</organism>
<dbReference type="RefSeq" id="WP_174788231.1">
    <property type="nucleotide sequence ID" value="NZ_CP054580.1"/>
</dbReference>
<keyword evidence="2" id="KW-1185">Reference proteome</keyword>
<sequence length="173" mass="20791">MKASDINYYELTDEEIQAYKDDLNIKSVNHDLTDDEILDVIKTDFNFAFDRICRNAGDHLIANKANSVMYKFRSFTSAFYQKIELQKFGFNFKDLHGFDNSEELIIHAIIIHHPHFLFAMHEKYQTVDRVLRMYKFKGMHTINKDFKHFHINDEIWKDEYFKKQLKKLKMIAP</sequence>
<protein>
    <submittedName>
        <fullName evidence="1">Uncharacterized protein</fullName>
    </submittedName>
</protein>
<reference evidence="1 2" key="1">
    <citation type="submission" date="2019-12" db="EMBL/GenBank/DDBJ databases">
        <title>Genome sequencing and assembly of endphytes of Porphyra tenera.</title>
        <authorList>
            <person name="Park J.M."/>
            <person name="Shin R."/>
            <person name="Jo S.H."/>
        </authorList>
    </citation>
    <scope>NUCLEOTIDE SEQUENCE [LARGE SCALE GENOMIC DNA]</scope>
    <source>
        <strain evidence="1 2">GPM3</strain>
    </source>
</reference>
<evidence type="ECO:0000313" key="1">
    <source>
        <dbReference type="EMBL" id="QKS24620.1"/>
    </source>
</evidence>
<evidence type="ECO:0000313" key="2">
    <source>
        <dbReference type="Proteomes" id="UP000509761"/>
    </source>
</evidence>
<dbReference type="EMBL" id="CP054580">
    <property type="protein sequence ID" value="QKS24620.1"/>
    <property type="molecule type" value="Genomic_DNA"/>
</dbReference>
<gene>
    <name evidence="1" type="ORF">FX987_02402</name>
</gene>